<feature type="compositionally biased region" description="Polar residues" evidence="4">
    <location>
        <begin position="217"/>
        <end position="238"/>
    </location>
</feature>
<dbReference type="PROSITE" id="PS50887">
    <property type="entry name" value="GGDEF"/>
    <property type="match status" value="1"/>
</dbReference>
<dbReference type="InterPro" id="IPR029787">
    <property type="entry name" value="Nucleotide_cyclase"/>
</dbReference>
<evidence type="ECO:0000256" key="1">
    <source>
        <dbReference type="ARBA" id="ARBA00001946"/>
    </source>
</evidence>
<evidence type="ECO:0000313" key="8">
    <source>
        <dbReference type="Proteomes" id="UP001138768"/>
    </source>
</evidence>
<dbReference type="GO" id="GO:0052621">
    <property type="term" value="F:diguanylate cyclase activity"/>
    <property type="evidence" value="ECO:0007669"/>
    <property type="project" value="UniProtKB-EC"/>
</dbReference>
<dbReference type="Gene3D" id="3.30.70.270">
    <property type="match status" value="1"/>
</dbReference>
<evidence type="ECO:0000256" key="4">
    <source>
        <dbReference type="SAM" id="MobiDB-lite"/>
    </source>
</evidence>
<feature type="transmembrane region" description="Helical" evidence="5">
    <location>
        <begin position="12"/>
        <end position="30"/>
    </location>
</feature>
<keyword evidence="5" id="KW-0472">Membrane</keyword>
<dbReference type="Proteomes" id="UP001138768">
    <property type="component" value="Unassembled WGS sequence"/>
</dbReference>
<dbReference type="EMBL" id="NRRY01000001">
    <property type="protein sequence ID" value="MBK1616918.1"/>
    <property type="molecule type" value="Genomic_DNA"/>
</dbReference>
<dbReference type="PANTHER" id="PTHR45138:SF9">
    <property type="entry name" value="DIGUANYLATE CYCLASE DGCM-RELATED"/>
    <property type="match status" value="1"/>
</dbReference>
<dbReference type="Pfam" id="PF00990">
    <property type="entry name" value="GGDEF"/>
    <property type="match status" value="1"/>
</dbReference>
<keyword evidence="5" id="KW-1133">Transmembrane helix</keyword>
<dbReference type="AlphaFoldDB" id="A0A9X1B231"/>
<dbReference type="InterPro" id="IPR000160">
    <property type="entry name" value="GGDEF_dom"/>
</dbReference>
<protein>
    <recommendedName>
        <fullName evidence="2">diguanylate cyclase</fullName>
        <ecNumber evidence="2">2.7.7.65</ecNumber>
    </recommendedName>
</protein>
<evidence type="ECO:0000259" key="6">
    <source>
        <dbReference type="PROSITE" id="PS50887"/>
    </source>
</evidence>
<dbReference type="NCBIfam" id="TIGR00254">
    <property type="entry name" value="GGDEF"/>
    <property type="match status" value="1"/>
</dbReference>
<feature type="region of interest" description="Disordered" evidence="4">
    <location>
        <begin position="215"/>
        <end position="244"/>
    </location>
</feature>
<comment type="caution">
    <text evidence="7">The sequence shown here is derived from an EMBL/GenBank/DDBJ whole genome shotgun (WGS) entry which is preliminary data.</text>
</comment>
<dbReference type="GO" id="GO:0043709">
    <property type="term" value="P:cell adhesion involved in single-species biofilm formation"/>
    <property type="evidence" value="ECO:0007669"/>
    <property type="project" value="TreeGrafter"/>
</dbReference>
<gene>
    <name evidence="7" type="ORF">CKO42_00310</name>
</gene>
<dbReference type="InterPro" id="IPR050469">
    <property type="entry name" value="Diguanylate_Cyclase"/>
</dbReference>
<dbReference type="SMART" id="SM00267">
    <property type="entry name" value="GGDEF"/>
    <property type="match status" value="1"/>
</dbReference>
<proteinExistence type="predicted"/>
<name>A0A9X1B231_9GAMM</name>
<dbReference type="GO" id="GO:1902201">
    <property type="term" value="P:negative regulation of bacterial-type flagellum-dependent cell motility"/>
    <property type="evidence" value="ECO:0007669"/>
    <property type="project" value="TreeGrafter"/>
</dbReference>
<organism evidence="7 8">
    <name type="scientific">Lamprobacter modestohalophilus</name>
    <dbReference type="NCBI Taxonomy" id="1064514"/>
    <lineage>
        <taxon>Bacteria</taxon>
        <taxon>Pseudomonadati</taxon>
        <taxon>Pseudomonadota</taxon>
        <taxon>Gammaproteobacteria</taxon>
        <taxon>Chromatiales</taxon>
        <taxon>Chromatiaceae</taxon>
        <taxon>Lamprobacter</taxon>
    </lineage>
</organism>
<dbReference type="SUPFAM" id="SSF55073">
    <property type="entry name" value="Nucleotide cyclase"/>
    <property type="match status" value="1"/>
</dbReference>
<accession>A0A9X1B231</accession>
<comment type="catalytic activity">
    <reaction evidence="3">
        <text>2 GTP = 3',3'-c-di-GMP + 2 diphosphate</text>
        <dbReference type="Rhea" id="RHEA:24898"/>
        <dbReference type="ChEBI" id="CHEBI:33019"/>
        <dbReference type="ChEBI" id="CHEBI:37565"/>
        <dbReference type="ChEBI" id="CHEBI:58805"/>
        <dbReference type="EC" id="2.7.7.65"/>
    </reaction>
</comment>
<evidence type="ECO:0000256" key="5">
    <source>
        <dbReference type="SAM" id="Phobius"/>
    </source>
</evidence>
<dbReference type="GO" id="GO:0005886">
    <property type="term" value="C:plasma membrane"/>
    <property type="evidence" value="ECO:0007669"/>
    <property type="project" value="TreeGrafter"/>
</dbReference>
<dbReference type="PANTHER" id="PTHR45138">
    <property type="entry name" value="REGULATORY COMPONENTS OF SENSORY TRANSDUCTION SYSTEM"/>
    <property type="match status" value="1"/>
</dbReference>
<dbReference type="InterPro" id="IPR043128">
    <property type="entry name" value="Rev_trsase/Diguanyl_cyclase"/>
</dbReference>
<evidence type="ECO:0000313" key="7">
    <source>
        <dbReference type="EMBL" id="MBK1616918.1"/>
    </source>
</evidence>
<dbReference type="CDD" id="cd01949">
    <property type="entry name" value="GGDEF"/>
    <property type="match status" value="1"/>
</dbReference>
<feature type="domain" description="GGDEF" evidence="6">
    <location>
        <begin position="381"/>
        <end position="514"/>
    </location>
</feature>
<keyword evidence="5" id="KW-0812">Transmembrane</keyword>
<evidence type="ECO:0000256" key="3">
    <source>
        <dbReference type="ARBA" id="ARBA00034247"/>
    </source>
</evidence>
<keyword evidence="8" id="KW-1185">Reference proteome</keyword>
<evidence type="ECO:0000256" key="2">
    <source>
        <dbReference type="ARBA" id="ARBA00012528"/>
    </source>
</evidence>
<reference evidence="7 8" key="1">
    <citation type="journal article" date="2020" name="Microorganisms">
        <title>Osmotic Adaptation and Compatible Solute Biosynthesis of Phototrophic Bacteria as Revealed from Genome Analyses.</title>
        <authorList>
            <person name="Imhoff J.F."/>
            <person name="Rahn T."/>
            <person name="Kunzel S."/>
            <person name="Keller A."/>
            <person name="Neulinger S.C."/>
        </authorList>
    </citation>
    <scope>NUCLEOTIDE SEQUENCE [LARGE SCALE GENOMIC DNA]</scope>
    <source>
        <strain evidence="7 8">DSM 25653</strain>
    </source>
</reference>
<comment type="cofactor">
    <cofactor evidence="1">
        <name>Mg(2+)</name>
        <dbReference type="ChEBI" id="CHEBI:18420"/>
    </cofactor>
</comment>
<dbReference type="RefSeq" id="WP_200236399.1">
    <property type="nucleotide sequence ID" value="NZ_NRRY01000001.1"/>
</dbReference>
<dbReference type="FunFam" id="3.30.70.270:FF:000001">
    <property type="entry name" value="Diguanylate cyclase domain protein"/>
    <property type="match status" value="1"/>
</dbReference>
<dbReference type="EC" id="2.7.7.65" evidence="2"/>
<sequence>MNIKHRGQIYNIYVVVGLSSLLLISSFYFFGLRPLVGYLRATHTQSLELAVQNSAGRLQGILQHHEDLARQAASRTAIRLKQAAYLRGEISREALVDFSQPKLADALRANDLILAIARQGPDGEPLFSVGRPVPVTLTAACMDDALQQVQRLSNEAAKRTGALVYCSPLFDGSGERIGFDTLIISDQAVQQFIGEQSRPASLLALVSGERQIKYWPRQTTTDQPSADQAATEQPTTDQVPAEQAPNDQALTEQALTEQASKDQAQTALQQFLASGSSDPRFIIRQQPLEGDRWSLVSIVDAEQFYAPIDQQIQVLLATTAGATLVVYLLTVLSLRPIVSTLAREEHLLSLSRTDGLTGLYNHAYMQELIDTELERATRYQRPLTLVLFDIDHFKALNDQHGHQAGDQVLMQLAKLCQTLIRDSDRIARYGGEEFLIILPELEPEQSQQFAERLRHEIEQARFRFGETPLRITMSIGLAHWNGQGTPPTKVELIRAADRALYKSKEQGRNRVTLG</sequence>